<dbReference type="Pfam" id="PF00069">
    <property type="entry name" value="Pkinase"/>
    <property type="match status" value="1"/>
</dbReference>
<organism evidence="10 11">
    <name type="scientific">Thraustotheca clavata</name>
    <dbReference type="NCBI Taxonomy" id="74557"/>
    <lineage>
        <taxon>Eukaryota</taxon>
        <taxon>Sar</taxon>
        <taxon>Stramenopiles</taxon>
        <taxon>Oomycota</taxon>
        <taxon>Saprolegniomycetes</taxon>
        <taxon>Saprolegniales</taxon>
        <taxon>Achlyaceae</taxon>
        <taxon>Thraustotheca</taxon>
    </lineage>
</organism>
<dbReference type="EC" id="2.7.11.1" evidence="1"/>
<evidence type="ECO:0000259" key="9">
    <source>
        <dbReference type="PROSITE" id="PS50011"/>
    </source>
</evidence>
<evidence type="ECO:0000256" key="6">
    <source>
        <dbReference type="ARBA" id="ARBA00022840"/>
    </source>
</evidence>
<comment type="caution">
    <text evidence="10">The sequence shown here is derived from an EMBL/GenBank/DDBJ whole genome shotgun (WGS) entry which is preliminary data.</text>
</comment>
<dbReference type="PANTHER" id="PTHR44899:SF3">
    <property type="entry name" value="SERINE_THREONINE-PROTEIN KINASE NEK1"/>
    <property type="match status" value="1"/>
</dbReference>
<proteinExistence type="predicted"/>
<evidence type="ECO:0000313" key="11">
    <source>
        <dbReference type="Proteomes" id="UP000243217"/>
    </source>
</evidence>
<dbReference type="InterPro" id="IPR008271">
    <property type="entry name" value="Ser/Thr_kinase_AS"/>
</dbReference>
<evidence type="ECO:0000256" key="4">
    <source>
        <dbReference type="ARBA" id="ARBA00022741"/>
    </source>
</evidence>
<dbReference type="InterPro" id="IPR000719">
    <property type="entry name" value="Prot_kinase_dom"/>
</dbReference>
<evidence type="ECO:0000256" key="5">
    <source>
        <dbReference type="ARBA" id="ARBA00022777"/>
    </source>
</evidence>
<evidence type="ECO:0000256" key="8">
    <source>
        <dbReference type="ARBA" id="ARBA00048679"/>
    </source>
</evidence>
<evidence type="ECO:0000313" key="10">
    <source>
        <dbReference type="EMBL" id="OQS04113.1"/>
    </source>
</evidence>
<keyword evidence="2" id="KW-0723">Serine/threonine-protein kinase</keyword>
<feature type="domain" description="Protein kinase" evidence="9">
    <location>
        <begin position="4"/>
        <end position="265"/>
    </location>
</feature>
<dbReference type="InterPro" id="IPR051131">
    <property type="entry name" value="NEK_Ser/Thr_kinase_NIMA"/>
</dbReference>
<comment type="catalytic activity">
    <reaction evidence="8">
        <text>L-seryl-[protein] + ATP = O-phospho-L-seryl-[protein] + ADP + H(+)</text>
        <dbReference type="Rhea" id="RHEA:17989"/>
        <dbReference type="Rhea" id="RHEA-COMP:9863"/>
        <dbReference type="Rhea" id="RHEA-COMP:11604"/>
        <dbReference type="ChEBI" id="CHEBI:15378"/>
        <dbReference type="ChEBI" id="CHEBI:29999"/>
        <dbReference type="ChEBI" id="CHEBI:30616"/>
        <dbReference type="ChEBI" id="CHEBI:83421"/>
        <dbReference type="ChEBI" id="CHEBI:456216"/>
        <dbReference type="EC" id="2.7.11.1"/>
    </reaction>
</comment>
<dbReference type="GO" id="GO:0005524">
    <property type="term" value="F:ATP binding"/>
    <property type="evidence" value="ECO:0007669"/>
    <property type="project" value="UniProtKB-KW"/>
</dbReference>
<dbReference type="PROSITE" id="PS00108">
    <property type="entry name" value="PROTEIN_KINASE_ST"/>
    <property type="match status" value="1"/>
</dbReference>
<dbReference type="STRING" id="74557.A0A1W0A1F2"/>
<keyword evidence="5 10" id="KW-0418">Kinase</keyword>
<dbReference type="Proteomes" id="UP000243217">
    <property type="component" value="Unassembled WGS sequence"/>
</dbReference>
<comment type="catalytic activity">
    <reaction evidence="7">
        <text>L-threonyl-[protein] + ATP = O-phospho-L-threonyl-[protein] + ADP + H(+)</text>
        <dbReference type="Rhea" id="RHEA:46608"/>
        <dbReference type="Rhea" id="RHEA-COMP:11060"/>
        <dbReference type="Rhea" id="RHEA-COMP:11605"/>
        <dbReference type="ChEBI" id="CHEBI:15378"/>
        <dbReference type="ChEBI" id="CHEBI:30013"/>
        <dbReference type="ChEBI" id="CHEBI:30616"/>
        <dbReference type="ChEBI" id="CHEBI:61977"/>
        <dbReference type="ChEBI" id="CHEBI:456216"/>
        <dbReference type="EC" id="2.7.11.1"/>
    </reaction>
</comment>
<dbReference type="Gene3D" id="1.10.510.10">
    <property type="entry name" value="Transferase(Phosphotransferase) domain 1"/>
    <property type="match status" value="1"/>
</dbReference>
<protein>
    <recommendedName>
        <fullName evidence="1">non-specific serine/threonine protein kinase</fullName>
        <ecNumber evidence="1">2.7.11.1</ecNumber>
    </recommendedName>
</protein>
<dbReference type="PROSITE" id="PS50011">
    <property type="entry name" value="PROTEIN_KINASE_DOM"/>
    <property type="match status" value="1"/>
</dbReference>
<accession>A0A1W0A1F2</accession>
<dbReference type="InterPro" id="IPR011009">
    <property type="entry name" value="Kinase-like_dom_sf"/>
</dbReference>
<dbReference type="AlphaFoldDB" id="A0A1W0A1F2"/>
<keyword evidence="6" id="KW-0067">ATP-binding</keyword>
<evidence type="ECO:0000256" key="2">
    <source>
        <dbReference type="ARBA" id="ARBA00022527"/>
    </source>
</evidence>
<dbReference type="EMBL" id="JNBS01000679">
    <property type="protein sequence ID" value="OQS04113.1"/>
    <property type="molecule type" value="Genomic_DNA"/>
</dbReference>
<dbReference type="SMART" id="SM00220">
    <property type="entry name" value="S_TKc"/>
    <property type="match status" value="1"/>
</dbReference>
<reference evidence="10 11" key="1">
    <citation type="journal article" date="2014" name="Genome Biol. Evol.">
        <title>The secreted proteins of Achlya hypogyna and Thraustotheca clavata identify the ancestral oomycete secretome and reveal gene acquisitions by horizontal gene transfer.</title>
        <authorList>
            <person name="Misner I."/>
            <person name="Blouin N."/>
            <person name="Leonard G."/>
            <person name="Richards T.A."/>
            <person name="Lane C.E."/>
        </authorList>
    </citation>
    <scope>NUCLEOTIDE SEQUENCE [LARGE SCALE GENOMIC DNA]</scope>
    <source>
        <strain evidence="10 11">ATCC 34112</strain>
    </source>
</reference>
<keyword evidence="11" id="KW-1185">Reference proteome</keyword>
<dbReference type="GO" id="GO:0004674">
    <property type="term" value="F:protein serine/threonine kinase activity"/>
    <property type="evidence" value="ECO:0007669"/>
    <property type="project" value="UniProtKB-KW"/>
</dbReference>
<dbReference type="PANTHER" id="PTHR44899">
    <property type="entry name" value="CAMK FAMILY PROTEIN KINASE"/>
    <property type="match status" value="1"/>
</dbReference>
<dbReference type="SUPFAM" id="SSF56112">
    <property type="entry name" value="Protein kinase-like (PK-like)"/>
    <property type="match status" value="1"/>
</dbReference>
<dbReference type="CDD" id="cd08215">
    <property type="entry name" value="STKc_Nek"/>
    <property type="match status" value="1"/>
</dbReference>
<keyword evidence="4" id="KW-0547">Nucleotide-binding</keyword>
<name>A0A1W0A1F2_9STRA</name>
<evidence type="ECO:0000256" key="1">
    <source>
        <dbReference type="ARBA" id="ARBA00012513"/>
    </source>
</evidence>
<gene>
    <name evidence="10" type="ORF">THRCLA_03617</name>
</gene>
<sequence length="484" mass="55249">MDKYTRIRELGEGSFGNVYLMREKKNGGSLVCVKDIAVNGTASVQDCCNEAKLMEKLSHPNIVAYKDAFMSRNRRHFYIVMDYCSGGDLHAKIQSQRENIQEKRVLLIFVQICLGLHAMHAQGILHRDVKSHNVFISNTGQYVLGDLGIAKELRARDMASTYVGTPFFMAPEQCDGESYTFSADIWALGCLLYELCALKYPFTGATMPALLQNICNAFYDPLPRQYSFELQKLLLKVLSVNANQRPSLLEIISSSLLRPALHCYIVDLRKWASKAHLDAVQAQLKALNLSHLWCDTQEPQKKGLVSFLRSTPEIPTPSYHVEEDLASWLEKERQRHLVLVLEKIKASRFIPQPRPTQPMTMPSTIKRDMTQVIETNEDVEWRPPVQAQPKALPKRNKVKIEIPEFRKGVPLTEHAKPYLAATCKDVRILRQNEYKKAAKARYRHCKNTQRSSEMDECMIATADEINDAIRRLETELTSLQSSYN</sequence>
<evidence type="ECO:0000256" key="7">
    <source>
        <dbReference type="ARBA" id="ARBA00047899"/>
    </source>
</evidence>
<keyword evidence="3" id="KW-0808">Transferase</keyword>
<dbReference type="OrthoDB" id="248923at2759"/>
<evidence type="ECO:0000256" key="3">
    <source>
        <dbReference type="ARBA" id="ARBA00022679"/>
    </source>
</evidence>